<dbReference type="AlphaFoldDB" id="A0A813PX14"/>
<gene>
    <name evidence="1" type="ORF">OXX778_LOCUS4390</name>
</gene>
<dbReference type="Proteomes" id="UP000663879">
    <property type="component" value="Unassembled WGS sequence"/>
</dbReference>
<name>A0A813PX14_9BILA</name>
<comment type="caution">
    <text evidence="1">The sequence shown here is derived from an EMBL/GenBank/DDBJ whole genome shotgun (WGS) entry which is preliminary data.</text>
</comment>
<proteinExistence type="predicted"/>
<feature type="non-terminal residue" evidence="1">
    <location>
        <position position="122"/>
    </location>
</feature>
<reference evidence="1" key="1">
    <citation type="submission" date="2021-02" db="EMBL/GenBank/DDBJ databases">
        <authorList>
            <person name="Nowell W R."/>
        </authorList>
    </citation>
    <scope>NUCLEOTIDE SEQUENCE</scope>
    <source>
        <strain evidence="1">Ploen Becks lab</strain>
    </source>
</reference>
<evidence type="ECO:0000313" key="1">
    <source>
        <dbReference type="EMBL" id="CAF0760293.1"/>
    </source>
</evidence>
<organism evidence="1 2">
    <name type="scientific">Brachionus calyciflorus</name>
    <dbReference type="NCBI Taxonomy" id="104777"/>
    <lineage>
        <taxon>Eukaryota</taxon>
        <taxon>Metazoa</taxon>
        <taxon>Spiralia</taxon>
        <taxon>Gnathifera</taxon>
        <taxon>Rotifera</taxon>
        <taxon>Eurotatoria</taxon>
        <taxon>Monogononta</taxon>
        <taxon>Pseudotrocha</taxon>
        <taxon>Ploima</taxon>
        <taxon>Brachionidae</taxon>
        <taxon>Brachionus</taxon>
    </lineage>
</organism>
<evidence type="ECO:0000313" key="2">
    <source>
        <dbReference type="Proteomes" id="UP000663879"/>
    </source>
</evidence>
<sequence length="122" mass="14055">MSVFKNCKNLTHKIDPSKPSIDALSSIDNSITLKQLFIKNLSLSLVDSIKLRFKIFFTESLISIASILDVNYGTIWIEPERKATWIRKLKSIIEDVDENDNCTQIIQKEKIKPHQKEFGVFT</sequence>
<dbReference type="EMBL" id="CAJNOC010000427">
    <property type="protein sequence ID" value="CAF0760293.1"/>
    <property type="molecule type" value="Genomic_DNA"/>
</dbReference>
<accession>A0A813PX14</accession>
<protein>
    <submittedName>
        <fullName evidence="1">Uncharacterized protein</fullName>
    </submittedName>
</protein>
<keyword evidence="2" id="KW-1185">Reference proteome</keyword>